<dbReference type="PANTHER" id="PTHR36539">
    <property type="entry name" value="ETHANOLAMINE UTILIZATION PROTEIN EUTN"/>
    <property type="match status" value="1"/>
</dbReference>
<accession>A0A5B8XLJ6</accession>
<dbReference type="InterPro" id="IPR036677">
    <property type="entry name" value="EutN_CcmL_sf"/>
</dbReference>
<sequence>MQLAQVIGTVVASRKEDVLEGLRFLVLRPVDASMNAAGNVVVAADAVGAGVGEVVMFASGSSARQTQLTQNRPVDAVVMAIVDQVTVEDSLKYEK</sequence>
<organism evidence="3 4">
    <name type="scientific">Microvenator marinus</name>
    <dbReference type="NCBI Taxonomy" id="2600177"/>
    <lineage>
        <taxon>Bacteria</taxon>
        <taxon>Deltaproteobacteria</taxon>
        <taxon>Bradymonadales</taxon>
        <taxon>Microvenatoraceae</taxon>
        <taxon>Microvenator</taxon>
    </lineage>
</organism>
<dbReference type="OrthoDB" id="196195at2"/>
<dbReference type="Pfam" id="PF03319">
    <property type="entry name" value="EutN_CcmL"/>
    <property type="match status" value="1"/>
</dbReference>
<name>A0A5B8XLJ6_9DELT</name>
<proteinExistence type="predicted"/>
<evidence type="ECO:0000256" key="2">
    <source>
        <dbReference type="ARBA" id="ARBA00024446"/>
    </source>
</evidence>
<dbReference type="Gene3D" id="2.40.50.220">
    <property type="entry name" value="EutN/Ccml"/>
    <property type="match status" value="1"/>
</dbReference>
<reference evidence="3 4" key="1">
    <citation type="submission" date="2019-08" db="EMBL/GenBank/DDBJ databases">
        <authorList>
            <person name="Liang Q."/>
        </authorList>
    </citation>
    <scope>NUCLEOTIDE SEQUENCE [LARGE SCALE GENOMIC DNA]</scope>
    <source>
        <strain evidence="3 4">V1718</strain>
    </source>
</reference>
<dbReference type="KEGG" id="bbae:FRD01_01505"/>
<dbReference type="SUPFAM" id="SSF159133">
    <property type="entry name" value="EutN/CcmL-like"/>
    <property type="match status" value="1"/>
</dbReference>
<evidence type="ECO:0000313" key="4">
    <source>
        <dbReference type="Proteomes" id="UP000321595"/>
    </source>
</evidence>
<protein>
    <submittedName>
        <fullName evidence="3">Ethanolamine utilization protein EutN</fullName>
    </submittedName>
</protein>
<dbReference type="GO" id="GO:0031469">
    <property type="term" value="C:bacterial microcompartment"/>
    <property type="evidence" value="ECO:0007669"/>
    <property type="project" value="UniProtKB-SubCell"/>
</dbReference>
<comment type="subcellular location">
    <subcellularLocation>
        <location evidence="1">Bacterial microcompartment</location>
    </subcellularLocation>
</comment>
<gene>
    <name evidence="3" type="ORF">FRD01_01505</name>
</gene>
<keyword evidence="2" id="KW-1283">Bacterial microcompartment</keyword>
<evidence type="ECO:0000313" key="3">
    <source>
        <dbReference type="EMBL" id="QED25957.1"/>
    </source>
</evidence>
<dbReference type="PANTHER" id="PTHR36539:SF1">
    <property type="entry name" value="BACTERIAL MICROCOMPARTMENT SHELL VERTEX PROTEIN EUTN"/>
    <property type="match status" value="1"/>
</dbReference>
<dbReference type="PROSITE" id="PS51932">
    <property type="entry name" value="BMV"/>
    <property type="match status" value="1"/>
</dbReference>
<dbReference type="Proteomes" id="UP000321595">
    <property type="component" value="Chromosome"/>
</dbReference>
<dbReference type="RefSeq" id="WP_146956980.1">
    <property type="nucleotide sequence ID" value="NZ_CP042467.1"/>
</dbReference>
<keyword evidence="4" id="KW-1185">Reference proteome</keyword>
<evidence type="ECO:0000256" key="1">
    <source>
        <dbReference type="ARBA" id="ARBA00024322"/>
    </source>
</evidence>
<dbReference type="EMBL" id="CP042467">
    <property type="protein sequence ID" value="QED25957.1"/>
    <property type="molecule type" value="Genomic_DNA"/>
</dbReference>
<dbReference type="AlphaFoldDB" id="A0A5B8XLJ6"/>
<dbReference type="InterPro" id="IPR004992">
    <property type="entry name" value="EutN_CcmL"/>
</dbReference>